<dbReference type="Pfam" id="PF00149">
    <property type="entry name" value="Metallophos"/>
    <property type="match status" value="1"/>
</dbReference>
<protein>
    <submittedName>
        <fullName evidence="2">Metallophosphoesterase</fullName>
    </submittedName>
</protein>
<dbReference type="InterPro" id="IPR004843">
    <property type="entry name" value="Calcineurin-like_PHP"/>
</dbReference>
<evidence type="ECO:0000259" key="1">
    <source>
        <dbReference type="Pfam" id="PF00149"/>
    </source>
</evidence>
<dbReference type="EMBL" id="JAAFGS010000001">
    <property type="protein sequence ID" value="NGZ74259.1"/>
    <property type="molecule type" value="Genomic_DNA"/>
</dbReference>
<comment type="caution">
    <text evidence="2">The sequence shown here is derived from an EMBL/GenBank/DDBJ whole genome shotgun (WGS) entry which is preliminary data.</text>
</comment>
<keyword evidence="3" id="KW-1185">Reference proteome</keyword>
<organism evidence="2 3">
    <name type="scientific">Saccharibacillus alkalitolerans</name>
    <dbReference type="NCBI Taxonomy" id="2705290"/>
    <lineage>
        <taxon>Bacteria</taxon>
        <taxon>Bacillati</taxon>
        <taxon>Bacillota</taxon>
        <taxon>Bacilli</taxon>
        <taxon>Bacillales</taxon>
        <taxon>Paenibacillaceae</taxon>
        <taxon>Saccharibacillus</taxon>
    </lineage>
</organism>
<dbReference type="InterPro" id="IPR029052">
    <property type="entry name" value="Metallo-depent_PP-like"/>
</dbReference>
<sequence length="272" mass="28529">MRIVRLDHEPADVVPYLSAASGGGIVSAVLPVHTGTIDGLPAGLDALIVASDLQGACAAGLPGSPDTEGLSRLLGEELAERLELLLRVEFPEVDLQKSLALLCGDLYADPAVRGSSGDPLPVWRAFARSFGAVAGVAGNHDLLPPGGEEELDGAEGIVFFGSPGVREAAGARIGGIGGITGRSGRPNRMPEERFLRELRRLLARGPDILLMHQGPDIPAQALRGHEGVRERIENGPPLLLCCGHVHWERPLAELGTAQVLNADGRAFVLTRA</sequence>
<evidence type="ECO:0000313" key="3">
    <source>
        <dbReference type="Proteomes" id="UP000800303"/>
    </source>
</evidence>
<gene>
    <name evidence="2" type="ORF">GYN08_02940</name>
</gene>
<dbReference type="RefSeq" id="WP_166272321.1">
    <property type="nucleotide sequence ID" value="NZ_JAAFGS010000001.1"/>
</dbReference>
<dbReference type="SUPFAM" id="SSF56300">
    <property type="entry name" value="Metallo-dependent phosphatases"/>
    <property type="match status" value="1"/>
</dbReference>
<reference evidence="2 3" key="1">
    <citation type="submission" date="2020-01" db="EMBL/GenBank/DDBJ databases">
        <title>Polyphasic characterisation and genomic insights into a novel alkali tolerant bacterium VR-M41.</title>
        <authorList>
            <person name="Vemuluri V.R."/>
        </authorList>
    </citation>
    <scope>NUCLEOTIDE SEQUENCE [LARGE SCALE GENOMIC DNA]</scope>
    <source>
        <strain evidence="2 3">VR-M41</strain>
    </source>
</reference>
<accession>A0ABX0F2K8</accession>
<dbReference type="Proteomes" id="UP000800303">
    <property type="component" value="Unassembled WGS sequence"/>
</dbReference>
<name>A0ABX0F2K8_9BACL</name>
<proteinExistence type="predicted"/>
<dbReference type="Gene3D" id="3.60.21.10">
    <property type="match status" value="1"/>
</dbReference>
<feature type="domain" description="Calcineurin-like phosphoesterase" evidence="1">
    <location>
        <begin position="49"/>
        <end position="247"/>
    </location>
</feature>
<evidence type="ECO:0000313" key="2">
    <source>
        <dbReference type="EMBL" id="NGZ74259.1"/>
    </source>
</evidence>